<name>A0ABQ9UGI5_SAGOE</name>
<dbReference type="Proteomes" id="UP001266305">
    <property type="component" value="Unassembled WGS sequence"/>
</dbReference>
<keyword evidence="2" id="KW-1185">Reference proteome</keyword>
<evidence type="ECO:0000313" key="1">
    <source>
        <dbReference type="EMBL" id="KAK2096199.1"/>
    </source>
</evidence>
<accession>A0ABQ9UGI5</accession>
<protein>
    <submittedName>
        <fullName evidence="1">Uncharacterized protein</fullName>
    </submittedName>
</protein>
<sequence>MNIDELSNTLDQLRQAQCWKLRDQGEQGPWLCGAGSAVGGSSQLEKQWEDALRACQGAKPEHEEGAVQIHLHL</sequence>
<organism evidence="1 2">
    <name type="scientific">Saguinus oedipus</name>
    <name type="common">Cotton-top tamarin</name>
    <name type="synonym">Oedipomidas oedipus</name>
    <dbReference type="NCBI Taxonomy" id="9490"/>
    <lineage>
        <taxon>Eukaryota</taxon>
        <taxon>Metazoa</taxon>
        <taxon>Chordata</taxon>
        <taxon>Craniata</taxon>
        <taxon>Vertebrata</taxon>
        <taxon>Euteleostomi</taxon>
        <taxon>Mammalia</taxon>
        <taxon>Eutheria</taxon>
        <taxon>Euarchontoglires</taxon>
        <taxon>Primates</taxon>
        <taxon>Haplorrhini</taxon>
        <taxon>Platyrrhini</taxon>
        <taxon>Cebidae</taxon>
        <taxon>Callitrichinae</taxon>
        <taxon>Saguinus</taxon>
    </lineage>
</organism>
<reference evidence="1 2" key="1">
    <citation type="submission" date="2023-05" db="EMBL/GenBank/DDBJ databases">
        <title>B98-5 Cell Line De Novo Hybrid Assembly: An Optical Mapping Approach.</title>
        <authorList>
            <person name="Kananen K."/>
            <person name="Auerbach J.A."/>
            <person name="Kautto E."/>
            <person name="Blachly J.S."/>
        </authorList>
    </citation>
    <scope>NUCLEOTIDE SEQUENCE [LARGE SCALE GENOMIC DNA]</scope>
    <source>
        <strain evidence="1">B95-8</strain>
        <tissue evidence="1">Cell line</tissue>
    </source>
</reference>
<feature type="non-terminal residue" evidence="1">
    <location>
        <position position="73"/>
    </location>
</feature>
<gene>
    <name evidence="1" type="ORF">P7K49_025233</name>
</gene>
<dbReference type="EMBL" id="JASSZA010000012">
    <property type="protein sequence ID" value="KAK2096199.1"/>
    <property type="molecule type" value="Genomic_DNA"/>
</dbReference>
<evidence type="ECO:0000313" key="2">
    <source>
        <dbReference type="Proteomes" id="UP001266305"/>
    </source>
</evidence>
<comment type="caution">
    <text evidence="1">The sequence shown here is derived from an EMBL/GenBank/DDBJ whole genome shotgun (WGS) entry which is preliminary data.</text>
</comment>
<proteinExistence type="predicted"/>